<keyword evidence="6" id="KW-1003">Cell membrane</keyword>
<dbReference type="EMBL" id="CP000555">
    <property type="protein sequence ID" value="ABM96129.1"/>
    <property type="molecule type" value="Genomic_DNA"/>
</dbReference>
<evidence type="ECO:0000256" key="5">
    <source>
        <dbReference type="ARBA" id="ARBA00023136"/>
    </source>
</evidence>
<comment type="similarity">
    <text evidence="2 6">Belongs to the SURF1 family.</text>
</comment>
<evidence type="ECO:0000256" key="4">
    <source>
        <dbReference type="ARBA" id="ARBA00022989"/>
    </source>
</evidence>
<dbReference type="Proteomes" id="UP000000366">
    <property type="component" value="Chromosome"/>
</dbReference>
<dbReference type="InterPro" id="IPR045214">
    <property type="entry name" value="Surf1/Surf4"/>
</dbReference>
<organism evidence="8 9">
    <name type="scientific">Methylibium petroleiphilum (strain ATCC BAA-1232 / LMG 22953 / PM1)</name>
    <dbReference type="NCBI Taxonomy" id="420662"/>
    <lineage>
        <taxon>Bacteria</taxon>
        <taxon>Pseudomonadati</taxon>
        <taxon>Pseudomonadota</taxon>
        <taxon>Betaproteobacteria</taxon>
        <taxon>Burkholderiales</taxon>
        <taxon>Sphaerotilaceae</taxon>
        <taxon>Methylibium</taxon>
    </lineage>
</organism>
<dbReference type="InterPro" id="IPR002994">
    <property type="entry name" value="Surf1/Shy1"/>
</dbReference>
<dbReference type="HOGENOM" id="CLU_047737_2_0_4"/>
<dbReference type="CDD" id="cd06662">
    <property type="entry name" value="SURF1"/>
    <property type="match status" value="1"/>
</dbReference>
<accession>A2SKP0</accession>
<protein>
    <recommendedName>
        <fullName evidence="6">SURF1-like protein</fullName>
    </recommendedName>
</protein>
<dbReference type="PANTHER" id="PTHR23427">
    <property type="entry name" value="SURFEIT LOCUS PROTEIN"/>
    <property type="match status" value="1"/>
</dbReference>
<dbReference type="STRING" id="420662.Mpe_A3176"/>
<evidence type="ECO:0000256" key="3">
    <source>
        <dbReference type="ARBA" id="ARBA00022692"/>
    </source>
</evidence>
<name>A2SKP0_METPP</name>
<dbReference type="PANTHER" id="PTHR23427:SF2">
    <property type="entry name" value="SURFEIT LOCUS PROTEIN 1"/>
    <property type="match status" value="1"/>
</dbReference>
<evidence type="ECO:0000256" key="6">
    <source>
        <dbReference type="RuleBase" id="RU363076"/>
    </source>
</evidence>
<gene>
    <name evidence="8" type="ordered locus">Mpe_A3176</name>
</gene>
<keyword evidence="3 6" id="KW-0812">Transmembrane</keyword>
<evidence type="ECO:0000256" key="2">
    <source>
        <dbReference type="ARBA" id="ARBA00007165"/>
    </source>
</evidence>
<comment type="subcellular location">
    <subcellularLocation>
        <location evidence="6">Cell membrane</location>
        <topology evidence="6">Multi-pass membrane protein</topology>
    </subcellularLocation>
    <subcellularLocation>
        <location evidence="1">Membrane</location>
    </subcellularLocation>
</comment>
<sequence length="295" mass="32271">MQHAVCLGSAVTAVLEQCAAGRSQGEQDGDEGQDHDPFHPATVWHPARGGAVSPAARRWIVLLAAVAGVALTARLGAWQLSRAAEKEALQASLDTRGALPPLPAVALARDAATAAGQWHRRITLAGRWRPEHSVFLDNRQMNGRPGFFLLTPLELAPGDAVLVQRGWAPRDLRDRALLPDVPTAGGRVELVGQIAPAPARLYAFADEESGRLRQNIVIDAYARETGLGLRPLSIVQTEGGVPEDGLLRQWPRPAVDVHKHYGYAFQWFALATLLTGLYVWFQLLQPWLRRRRTAR</sequence>
<feature type="transmembrane region" description="Helical" evidence="6">
    <location>
        <begin position="261"/>
        <end position="281"/>
    </location>
</feature>
<evidence type="ECO:0000256" key="1">
    <source>
        <dbReference type="ARBA" id="ARBA00004370"/>
    </source>
</evidence>
<feature type="region of interest" description="Disordered" evidence="7">
    <location>
        <begin position="21"/>
        <end position="46"/>
    </location>
</feature>
<dbReference type="eggNOG" id="COG3346">
    <property type="taxonomic scope" value="Bacteria"/>
</dbReference>
<evidence type="ECO:0000256" key="7">
    <source>
        <dbReference type="SAM" id="MobiDB-lite"/>
    </source>
</evidence>
<keyword evidence="4 6" id="KW-1133">Transmembrane helix</keyword>
<reference evidence="8 9" key="1">
    <citation type="journal article" date="2007" name="J. Bacteriol.">
        <title>Whole-genome analysis of the methyl tert-butyl ether-degrading beta-proteobacterium Methylibium petroleiphilum PM1.</title>
        <authorList>
            <person name="Kane S.R."/>
            <person name="Chakicherla A.Y."/>
            <person name="Chain P.S.G."/>
            <person name="Schmidt R."/>
            <person name="Shin M.W."/>
            <person name="Legler T.C."/>
            <person name="Scow K.M."/>
            <person name="Larimer F.W."/>
            <person name="Lucas S.M."/>
            <person name="Richardson P.M."/>
            <person name="Hristova K.R."/>
        </authorList>
    </citation>
    <scope>NUCLEOTIDE SEQUENCE [LARGE SCALE GENOMIC DNA]</scope>
    <source>
        <strain evidence="9">ATCC BAA-1232 / LMG 22953 / PM1</strain>
    </source>
</reference>
<evidence type="ECO:0000313" key="8">
    <source>
        <dbReference type="EMBL" id="ABM96129.1"/>
    </source>
</evidence>
<dbReference type="Pfam" id="PF02104">
    <property type="entry name" value="SURF1"/>
    <property type="match status" value="1"/>
</dbReference>
<keyword evidence="5 6" id="KW-0472">Membrane</keyword>
<keyword evidence="9" id="KW-1185">Reference proteome</keyword>
<dbReference type="KEGG" id="mpt:Mpe_A3176"/>
<evidence type="ECO:0000313" key="9">
    <source>
        <dbReference type="Proteomes" id="UP000000366"/>
    </source>
</evidence>
<proteinExistence type="inferred from homology"/>
<dbReference type="PROSITE" id="PS50895">
    <property type="entry name" value="SURF1"/>
    <property type="match status" value="1"/>
</dbReference>
<comment type="caution">
    <text evidence="6">Lacks conserved residue(s) required for the propagation of feature annotation.</text>
</comment>
<dbReference type="GO" id="GO:0005886">
    <property type="term" value="C:plasma membrane"/>
    <property type="evidence" value="ECO:0007669"/>
    <property type="project" value="UniProtKB-SubCell"/>
</dbReference>
<dbReference type="AlphaFoldDB" id="A2SKP0"/>